<evidence type="ECO:0000259" key="3">
    <source>
        <dbReference type="Pfam" id="PF13968"/>
    </source>
</evidence>
<gene>
    <name evidence="4" type="ORF">FCM35_KLT17115</name>
</gene>
<dbReference type="Proteomes" id="UP000623129">
    <property type="component" value="Unassembled WGS sequence"/>
</dbReference>
<feature type="compositionally biased region" description="Basic and acidic residues" evidence="1">
    <location>
        <begin position="429"/>
        <end position="454"/>
    </location>
</feature>
<feature type="domain" description="DUF4220" evidence="3">
    <location>
        <begin position="2"/>
        <end position="247"/>
    </location>
</feature>
<proteinExistence type="predicted"/>
<organism evidence="4 5">
    <name type="scientific">Carex littledalei</name>
    <dbReference type="NCBI Taxonomy" id="544730"/>
    <lineage>
        <taxon>Eukaryota</taxon>
        <taxon>Viridiplantae</taxon>
        <taxon>Streptophyta</taxon>
        <taxon>Embryophyta</taxon>
        <taxon>Tracheophyta</taxon>
        <taxon>Spermatophyta</taxon>
        <taxon>Magnoliopsida</taxon>
        <taxon>Liliopsida</taxon>
        <taxon>Poales</taxon>
        <taxon>Cyperaceae</taxon>
        <taxon>Cyperoideae</taxon>
        <taxon>Cariceae</taxon>
        <taxon>Carex</taxon>
        <taxon>Carex subgen. Euthyceras</taxon>
    </lineage>
</organism>
<comment type="caution">
    <text evidence="4">The sequence shown here is derived from an EMBL/GenBank/DDBJ whole genome shotgun (WGS) entry which is preliminary data.</text>
</comment>
<feature type="transmembrane region" description="Helical" evidence="2">
    <location>
        <begin position="134"/>
        <end position="155"/>
    </location>
</feature>
<feature type="transmembrane region" description="Helical" evidence="2">
    <location>
        <begin position="175"/>
        <end position="195"/>
    </location>
</feature>
<accession>A0A833VWG6</accession>
<evidence type="ECO:0000256" key="1">
    <source>
        <dbReference type="SAM" id="MobiDB-lite"/>
    </source>
</evidence>
<protein>
    <recommendedName>
        <fullName evidence="3">DUF4220 domain-containing protein</fullName>
    </recommendedName>
</protein>
<dbReference type="PANTHER" id="PTHR31325">
    <property type="entry name" value="OS01G0798800 PROTEIN-RELATED"/>
    <property type="match status" value="1"/>
</dbReference>
<dbReference type="OrthoDB" id="600690at2759"/>
<dbReference type="EMBL" id="SWLB01000005">
    <property type="protein sequence ID" value="KAF3338278.1"/>
    <property type="molecule type" value="Genomic_DNA"/>
</dbReference>
<feature type="region of interest" description="Disordered" evidence="1">
    <location>
        <begin position="429"/>
        <end position="482"/>
    </location>
</feature>
<evidence type="ECO:0000313" key="5">
    <source>
        <dbReference type="Proteomes" id="UP000623129"/>
    </source>
</evidence>
<reference evidence="4" key="1">
    <citation type="submission" date="2020-01" db="EMBL/GenBank/DDBJ databases">
        <title>Genome sequence of Kobresia littledalei, the first chromosome-level genome in the family Cyperaceae.</title>
        <authorList>
            <person name="Qu G."/>
        </authorList>
    </citation>
    <scope>NUCLEOTIDE SEQUENCE</scope>
    <source>
        <strain evidence="4">C.B.Clarke</strain>
        <tissue evidence="4">Leaf</tissue>
    </source>
</reference>
<name>A0A833VWG6_9POAL</name>
<evidence type="ECO:0000313" key="4">
    <source>
        <dbReference type="EMBL" id="KAF3338278.1"/>
    </source>
</evidence>
<dbReference type="AlphaFoldDB" id="A0A833VWG6"/>
<dbReference type="Pfam" id="PF13968">
    <property type="entry name" value="DUF4220"/>
    <property type="match status" value="1"/>
</dbReference>
<evidence type="ECO:0000256" key="2">
    <source>
        <dbReference type="SAM" id="Phobius"/>
    </source>
</evidence>
<keyword evidence="2" id="KW-1133">Transmembrane helix</keyword>
<sequence>MKGYKYLVWGEDKQKVKSDPLEYKVRLEVTNRKKFITTNKVWEHNGVLLGERNKSNDLKDLCLAFALFKLLRRRFFGLPIHEANKQKTKELVLKGLIQNKNYDRAFEIIAAELAFLNDFFFTRYPVIFARGFPFLRLALSLSVIGVALYLTVIFYHSSGRLADYLSKTSNGIAVTWILLLILAVKEFCEMVFYVMSDWTKVVLISNYVQKPLWRRCTPIVCLAKLLCNCKIVKMRWHGILWQYNLLQSFRYKVPQLSGFPLYTWTPRVFYKHLPGYQGSPRNTFLKEVKEAICKSLKELCEKPEDLDKYLSRVANSHHEHLDQKIPLTSEFATETQKILVWHLATCYCEIKLAKTSQNTQTQSEYKAATALSQYSAHLLVWCSHLLPGRSLVATRLFKYTLEETRNLLVGSCKSWGDVVDELENLVKENDGGKDETKVSNDHKDAKEREQNLSKRDRRRKKGPFQQDSVLSKRDRRRKKEQDRARVITNKIIRVGVKLGGSLFALLAENGTGDDTKLWKFLEEFWARYLLHLAALVSPDDHKKLLSEGGEFLTHVWALLSHAGVLVETEQDPPSLSSSN</sequence>
<dbReference type="Pfam" id="PF04578">
    <property type="entry name" value="DUF594"/>
    <property type="match status" value="1"/>
</dbReference>
<keyword evidence="5" id="KW-1185">Reference proteome</keyword>
<keyword evidence="2" id="KW-0812">Transmembrane</keyword>
<dbReference type="InterPro" id="IPR007658">
    <property type="entry name" value="DUF594"/>
</dbReference>
<dbReference type="InterPro" id="IPR025315">
    <property type="entry name" value="DUF4220"/>
</dbReference>
<keyword evidence="2" id="KW-0472">Membrane</keyword>